<dbReference type="Proteomes" id="UP000282211">
    <property type="component" value="Unassembled WGS sequence"/>
</dbReference>
<feature type="compositionally biased region" description="Pro residues" evidence="1">
    <location>
        <begin position="13"/>
        <end position="26"/>
    </location>
</feature>
<evidence type="ECO:0000256" key="1">
    <source>
        <dbReference type="SAM" id="MobiDB-lite"/>
    </source>
</evidence>
<evidence type="ECO:0000313" key="3">
    <source>
        <dbReference type="Proteomes" id="UP000282211"/>
    </source>
</evidence>
<reference evidence="2 3" key="1">
    <citation type="submission" date="2018-10" db="EMBL/GenBank/DDBJ databases">
        <title>Genomic Encyclopedia of Type Strains, Phase IV (KMG-IV): sequencing the most valuable type-strain genomes for metagenomic binning, comparative biology and taxonomic classification.</title>
        <authorList>
            <person name="Goeker M."/>
        </authorList>
    </citation>
    <scope>NUCLEOTIDE SEQUENCE [LARGE SCALE GENOMIC DNA]</scope>
    <source>
        <strain evidence="2 3">DSM 22008</strain>
    </source>
</reference>
<evidence type="ECO:0000313" key="2">
    <source>
        <dbReference type="EMBL" id="RKQ70933.1"/>
    </source>
</evidence>
<dbReference type="RefSeq" id="WP_121098750.1">
    <property type="nucleotide sequence ID" value="NZ_RBII01000001.1"/>
</dbReference>
<gene>
    <name evidence="2" type="ORF">DES40_0238</name>
</gene>
<sequence length="208" mass="21581">MSFISAIFGGGSTPPPSPPPPPPPPANEETEQTQNGSGTNTSSETGESSQTTETGQTTETTQTAPAQETQSGTETHSGQASAEDSANSAPASESSEPVSESVVRFAASDTTQAFSGELALAAAEPSTTSVQLDISEAELRQNASSPTGSLFSPSSNILSLFEPIDSTSLVQAIPQESEVSSEYTDIVKSYYSISNPDNEIEAILEEYY</sequence>
<feature type="compositionally biased region" description="Low complexity" evidence="1">
    <location>
        <begin position="80"/>
        <end position="103"/>
    </location>
</feature>
<feature type="region of interest" description="Disordered" evidence="1">
    <location>
        <begin position="1"/>
        <end position="104"/>
    </location>
</feature>
<dbReference type="InParanoid" id="A0A420WIV1"/>
<name>A0A420WIV1_9PROT</name>
<comment type="caution">
    <text evidence="2">The sequence shown here is derived from an EMBL/GenBank/DDBJ whole genome shotgun (WGS) entry which is preliminary data.</text>
</comment>
<protein>
    <submittedName>
        <fullName evidence="2">Uncharacterized protein</fullName>
    </submittedName>
</protein>
<feature type="compositionally biased region" description="Low complexity" evidence="1">
    <location>
        <begin position="32"/>
        <end position="63"/>
    </location>
</feature>
<dbReference type="AlphaFoldDB" id="A0A420WIV1"/>
<organism evidence="2 3">
    <name type="scientific">Litorimonas taeanensis</name>
    <dbReference type="NCBI Taxonomy" id="568099"/>
    <lineage>
        <taxon>Bacteria</taxon>
        <taxon>Pseudomonadati</taxon>
        <taxon>Pseudomonadota</taxon>
        <taxon>Alphaproteobacteria</taxon>
        <taxon>Maricaulales</taxon>
        <taxon>Robiginitomaculaceae</taxon>
    </lineage>
</organism>
<keyword evidence="3" id="KW-1185">Reference proteome</keyword>
<proteinExistence type="predicted"/>
<feature type="compositionally biased region" description="Polar residues" evidence="1">
    <location>
        <begin position="64"/>
        <end position="79"/>
    </location>
</feature>
<dbReference type="EMBL" id="RBII01000001">
    <property type="protein sequence ID" value="RKQ70933.1"/>
    <property type="molecule type" value="Genomic_DNA"/>
</dbReference>
<accession>A0A420WIV1</accession>